<feature type="transmembrane region" description="Helical" evidence="1">
    <location>
        <begin position="29"/>
        <end position="49"/>
    </location>
</feature>
<dbReference type="RefSeq" id="WP_053585166.1">
    <property type="nucleotide sequence ID" value="NZ_LGRV01000007.1"/>
</dbReference>
<name>A0ABR5JWX6_9BACI</name>
<evidence type="ECO:0000313" key="4">
    <source>
        <dbReference type="Proteomes" id="UP000050668"/>
    </source>
</evidence>
<dbReference type="InterPro" id="IPR025672">
    <property type="entry name" value="Sigma_reg_C_dom"/>
</dbReference>
<dbReference type="EMBL" id="LGRV01000007">
    <property type="protein sequence ID" value="KOS66472.1"/>
    <property type="molecule type" value="Genomic_DNA"/>
</dbReference>
<protein>
    <recommendedName>
        <fullName evidence="2">Sigma factor regulator C-terminal domain-containing protein</fullName>
    </recommendedName>
</protein>
<reference evidence="4" key="1">
    <citation type="submission" date="2015-07" db="EMBL/GenBank/DDBJ databases">
        <title>Fjat-14205 dsm 2895.</title>
        <authorList>
            <person name="Liu B."/>
            <person name="Wang J."/>
            <person name="Zhu Y."/>
            <person name="Liu G."/>
            <person name="Chen Q."/>
            <person name="Chen Z."/>
            <person name="Lan J."/>
            <person name="Che J."/>
            <person name="Ge C."/>
            <person name="Shi H."/>
            <person name="Pan Z."/>
            <person name="Liu X."/>
        </authorList>
    </citation>
    <scope>NUCLEOTIDE SEQUENCE [LARGE SCALE GENOMIC DNA]</scope>
    <source>
        <strain evidence="4">DSM 25560</strain>
    </source>
</reference>
<keyword evidence="1" id="KW-0812">Transmembrane</keyword>
<accession>A0ABR5JWX6</accession>
<sequence>MKKSKIDDLFDFENVDTEKMLKEAKGKSYARIILISLSMAIYIFGLIYLEKIQITPFLLDNKISEIDSYYSVYGANTHLGIWDEEYRFIGSSATAPKYKIIDGKPVSLGEVKVPWKVNFNEFSLNSNWPTTDTKDVFTYDGVRKLQFYHPSVTYEEYKNDLSLIAEIPDFKKIEMGISFDKPYTLQEVQNMLPKNVKFQWAWVDIYDETYLQGLKSSDGTPSVVVSEEYAAGFHLYDQVGEAIKNPKEKFVENLELALRNKSDYYNDLKTIDDFLKQENEAINTDNIMIVGAVITGSPKDILSVQHKEYVKAAVLGAVVDKY</sequence>
<dbReference type="Proteomes" id="UP000050668">
    <property type="component" value="Unassembled WGS sequence"/>
</dbReference>
<evidence type="ECO:0000313" key="3">
    <source>
        <dbReference type="EMBL" id="KOS66472.1"/>
    </source>
</evidence>
<feature type="domain" description="Sigma factor regulator C-terminal" evidence="2">
    <location>
        <begin position="166"/>
        <end position="316"/>
    </location>
</feature>
<comment type="caution">
    <text evidence="3">The sequence shown here is derived from an EMBL/GenBank/DDBJ whole genome shotgun (WGS) entry which is preliminary data.</text>
</comment>
<keyword evidence="1" id="KW-0472">Membrane</keyword>
<gene>
    <name evidence="3" type="ORF">AEA09_17140</name>
</gene>
<keyword evidence="1" id="KW-1133">Transmembrane helix</keyword>
<dbReference type="Pfam" id="PF13791">
    <property type="entry name" value="Sigma_reg_C"/>
    <property type="match status" value="1"/>
</dbReference>
<evidence type="ECO:0000256" key="1">
    <source>
        <dbReference type="SAM" id="Phobius"/>
    </source>
</evidence>
<organism evidence="3 4">
    <name type="scientific">Lysinibacillus contaminans</name>
    <dbReference type="NCBI Taxonomy" id="1293441"/>
    <lineage>
        <taxon>Bacteria</taxon>
        <taxon>Bacillati</taxon>
        <taxon>Bacillota</taxon>
        <taxon>Bacilli</taxon>
        <taxon>Bacillales</taxon>
        <taxon>Bacillaceae</taxon>
        <taxon>Lysinibacillus</taxon>
    </lineage>
</organism>
<keyword evidence="4" id="KW-1185">Reference proteome</keyword>
<evidence type="ECO:0000259" key="2">
    <source>
        <dbReference type="Pfam" id="PF13791"/>
    </source>
</evidence>
<proteinExistence type="predicted"/>